<protein>
    <submittedName>
        <fullName evidence="3">Catechol 2,3-dioxygenase-like lactoylglutathione lyase family enzyme</fullName>
    </submittedName>
</protein>
<organism evidence="3 4">
    <name type="scientific">Neobacillus niacini</name>
    <dbReference type="NCBI Taxonomy" id="86668"/>
    <lineage>
        <taxon>Bacteria</taxon>
        <taxon>Bacillati</taxon>
        <taxon>Bacillota</taxon>
        <taxon>Bacilli</taxon>
        <taxon>Bacillales</taxon>
        <taxon>Bacillaceae</taxon>
        <taxon>Neobacillus</taxon>
    </lineage>
</organism>
<dbReference type="GO" id="GO:0046491">
    <property type="term" value="P:L-methylmalonyl-CoA metabolic process"/>
    <property type="evidence" value="ECO:0007669"/>
    <property type="project" value="TreeGrafter"/>
</dbReference>
<feature type="domain" description="VOC" evidence="2">
    <location>
        <begin position="184"/>
        <end position="325"/>
    </location>
</feature>
<dbReference type="Proteomes" id="UP000548423">
    <property type="component" value="Unassembled WGS sequence"/>
</dbReference>
<sequence length="332" mass="37550">MGNRTFVRESITEKKPLAGNNEINQLAFVVRDIEKTSEMFAKLLGIPKPAWFLTGDSEVSKVVYLGKPTNSRSKLVFMNTTTVQFELIEPNEEPGTMREFLDTVGEGIHHIAFDVDSIKDKLPVFEENGYPLLQSGEFTSSEGRYVYVDTLEDYKTLVELLESAEPRDKEPSKESYEPLLGTNKVEQLAIVVKDLEATADAYCRLLGVDKPQVIQSGPSELTQVVFEGEPTEGDCKYMFINTPLLQIELIEPGKSPSTWKKYLETHGEGVHHISFVIKNMEEKIKLLEDMGYPVIQTGNFYNGKGRYACIDTTSDFKVIIELLERFDSYNKC</sequence>
<dbReference type="Gene3D" id="3.10.180.10">
    <property type="entry name" value="2,3-Dihydroxybiphenyl 1,2-Dioxygenase, domain 1"/>
    <property type="match status" value="2"/>
</dbReference>
<dbReference type="GO" id="GO:0004493">
    <property type="term" value="F:methylmalonyl-CoA epimerase activity"/>
    <property type="evidence" value="ECO:0007669"/>
    <property type="project" value="TreeGrafter"/>
</dbReference>
<comment type="caution">
    <text evidence="3">The sequence shown here is derived from an EMBL/GenBank/DDBJ whole genome shotgun (WGS) entry which is preliminary data.</text>
</comment>
<dbReference type="AlphaFoldDB" id="A0A852TNH4"/>
<feature type="domain" description="VOC" evidence="2">
    <location>
        <begin position="22"/>
        <end position="163"/>
    </location>
</feature>
<dbReference type="SUPFAM" id="SSF54593">
    <property type="entry name" value="Glyoxalase/Bleomycin resistance protein/Dihydroxybiphenyl dioxygenase"/>
    <property type="match status" value="2"/>
</dbReference>
<evidence type="ECO:0000259" key="2">
    <source>
        <dbReference type="PROSITE" id="PS51819"/>
    </source>
</evidence>
<evidence type="ECO:0000313" key="3">
    <source>
        <dbReference type="EMBL" id="NYE09671.1"/>
    </source>
</evidence>
<dbReference type="GO" id="GO:0051213">
    <property type="term" value="F:dioxygenase activity"/>
    <property type="evidence" value="ECO:0007669"/>
    <property type="project" value="UniProtKB-KW"/>
</dbReference>
<dbReference type="EMBL" id="JACCBX010000027">
    <property type="protein sequence ID" value="NYE09671.1"/>
    <property type="molecule type" value="Genomic_DNA"/>
</dbReference>
<proteinExistence type="predicted"/>
<reference evidence="4" key="2">
    <citation type="submission" date="2020-08" db="EMBL/GenBank/DDBJ databases">
        <title>The Agave Microbiome: Exploring the role of microbial communities in plant adaptations to desert environments.</title>
        <authorList>
            <person name="Partida-Martinez L.P."/>
        </authorList>
    </citation>
    <scope>NUCLEOTIDE SEQUENCE [LARGE SCALE GENOMIC DNA]</scope>
    <source>
        <strain evidence="4">AT2.8</strain>
    </source>
</reference>
<dbReference type="GO" id="GO:0016829">
    <property type="term" value="F:lyase activity"/>
    <property type="evidence" value="ECO:0007669"/>
    <property type="project" value="UniProtKB-KW"/>
</dbReference>
<reference evidence="4" key="1">
    <citation type="submission" date="2020-07" db="EMBL/GenBank/DDBJ databases">
        <authorList>
            <person name="Partida-Martinez L."/>
            <person name="Huntemann M."/>
            <person name="Clum A."/>
            <person name="Wang J."/>
            <person name="Palaniappan K."/>
            <person name="Ritter S."/>
            <person name="Chen I.-M."/>
            <person name="Stamatis D."/>
            <person name="Reddy T."/>
            <person name="O'Malley R."/>
            <person name="Daum C."/>
            <person name="Shapiro N."/>
            <person name="Ivanova N."/>
            <person name="Kyrpides N."/>
            <person name="Woyke T."/>
        </authorList>
    </citation>
    <scope>NUCLEOTIDE SEQUENCE [LARGE SCALE GENOMIC DNA]</scope>
    <source>
        <strain evidence="4">AT2.8</strain>
    </source>
</reference>
<evidence type="ECO:0000256" key="1">
    <source>
        <dbReference type="ARBA" id="ARBA00022723"/>
    </source>
</evidence>
<gene>
    <name evidence="3" type="ORF">F4694_006574</name>
</gene>
<accession>A0A852TNH4</accession>
<dbReference type="Pfam" id="PF13669">
    <property type="entry name" value="Glyoxalase_4"/>
    <property type="match status" value="2"/>
</dbReference>
<dbReference type="GO" id="GO:0046872">
    <property type="term" value="F:metal ion binding"/>
    <property type="evidence" value="ECO:0007669"/>
    <property type="project" value="UniProtKB-KW"/>
</dbReference>
<evidence type="ECO:0000313" key="4">
    <source>
        <dbReference type="Proteomes" id="UP000548423"/>
    </source>
</evidence>
<dbReference type="PROSITE" id="PS51819">
    <property type="entry name" value="VOC"/>
    <property type="match status" value="2"/>
</dbReference>
<dbReference type="InterPro" id="IPR037523">
    <property type="entry name" value="VOC_core"/>
</dbReference>
<keyword evidence="1" id="KW-0479">Metal-binding</keyword>
<dbReference type="InterPro" id="IPR051785">
    <property type="entry name" value="MMCE/EMCE_epimerase"/>
</dbReference>
<dbReference type="PANTHER" id="PTHR43048">
    <property type="entry name" value="METHYLMALONYL-COA EPIMERASE"/>
    <property type="match status" value="1"/>
</dbReference>
<dbReference type="PANTHER" id="PTHR43048:SF3">
    <property type="entry name" value="METHYLMALONYL-COA EPIMERASE, MITOCHONDRIAL"/>
    <property type="match status" value="1"/>
</dbReference>
<dbReference type="InterPro" id="IPR029068">
    <property type="entry name" value="Glyas_Bleomycin-R_OHBP_Dase"/>
</dbReference>
<name>A0A852TNH4_9BACI</name>